<evidence type="ECO:0000313" key="4">
    <source>
        <dbReference type="Proteomes" id="UP000193411"/>
    </source>
</evidence>
<name>A0A1Y2HP20_9FUNG</name>
<organism evidence="3 4">
    <name type="scientific">Catenaria anguillulae PL171</name>
    <dbReference type="NCBI Taxonomy" id="765915"/>
    <lineage>
        <taxon>Eukaryota</taxon>
        <taxon>Fungi</taxon>
        <taxon>Fungi incertae sedis</taxon>
        <taxon>Blastocladiomycota</taxon>
        <taxon>Blastocladiomycetes</taxon>
        <taxon>Blastocladiales</taxon>
        <taxon>Catenariaceae</taxon>
        <taxon>Catenaria</taxon>
    </lineage>
</organism>
<dbReference type="CDD" id="cd00030">
    <property type="entry name" value="C2"/>
    <property type="match status" value="1"/>
</dbReference>
<gene>
    <name evidence="3" type="ORF">BCR44DRAFT_1498843</name>
</gene>
<dbReference type="PROSITE" id="PS50004">
    <property type="entry name" value="C2"/>
    <property type="match status" value="1"/>
</dbReference>
<evidence type="ECO:0000256" key="1">
    <source>
        <dbReference type="SAM" id="MobiDB-lite"/>
    </source>
</evidence>
<dbReference type="InterPro" id="IPR035892">
    <property type="entry name" value="C2_domain_sf"/>
</dbReference>
<keyword evidence="4" id="KW-1185">Reference proteome</keyword>
<feature type="domain" description="C2" evidence="2">
    <location>
        <begin position="1"/>
        <end position="121"/>
    </location>
</feature>
<feature type="region of interest" description="Disordered" evidence="1">
    <location>
        <begin position="119"/>
        <end position="138"/>
    </location>
</feature>
<dbReference type="Gene3D" id="2.60.40.150">
    <property type="entry name" value="C2 domain"/>
    <property type="match status" value="1"/>
</dbReference>
<comment type="caution">
    <text evidence="3">The sequence shown here is derived from an EMBL/GenBank/DDBJ whole genome shotgun (WGS) entry which is preliminary data.</text>
</comment>
<dbReference type="AlphaFoldDB" id="A0A1Y2HP20"/>
<dbReference type="Pfam" id="PF00168">
    <property type="entry name" value="C2"/>
    <property type="match status" value="1"/>
</dbReference>
<evidence type="ECO:0000259" key="2">
    <source>
        <dbReference type="PROSITE" id="PS50004"/>
    </source>
</evidence>
<protein>
    <recommendedName>
        <fullName evidence="2">C2 domain-containing protein</fullName>
    </recommendedName>
</protein>
<dbReference type="SUPFAM" id="SSF49562">
    <property type="entry name" value="C2 domain (Calcium/lipid-binding domain, CaLB)"/>
    <property type="match status" value="1"/>
</dbReference>
<dbReference type="Proteomes" id="UP000193411">
    <property type="component" value="Unassembled WGS sequence"/>
</dbReference>
<accession>A0A1Y2HP20</accession>
<reference evidence="3 4" key="1">
    <citation type="submission" date="2016-07" db="EMBL/GenBank/DDBJ databases">
        <title>Pervasive Adenine N6-methylation of Active Genes in Fungi.</title>
        <authorList>
            <consortium name="DOE Joint Genome Institute"/>
            <person name="Mondo S.J."/>
            <person name="Dannebaum R.O."/>
            <person name="Kuo R.C."/>
            <person name="Labutti K."/>
            <person name="Haridas S."/>
            <person name="Kuo A."/>
            <person name="Salamov A."/>
            <person name="Ahrendt S.R."/>
            <person name="Lipzen A."/>
            <person name="Sullivan W."/>
            <person name="Andreopoulos W.B."/>
            <person name="Clum A."/>
            <person name="Lindquist E."/>
            <person name="Daum C."/>
            <person name="Ramamoorthy G.K."/>
            <person name="Gryganskyi A."/>
            <person name="Culley D."/>
            <person name="Magnuson J.K."/>
            <person name="James T.Y."/>
            <person name="O'Malley M.A."/>
            <person name="Stajich J.E."/>
            <person name="Spatafora J.W."/>
            <person name="Visel A."/>
            <person name="Grigoriev I.V."/>
        </authorList>
    </citation>
    <scope>NUCLEOTIDE SEQUENCE [LARGE SCALE GENOMIC DNA]</scope>
    <source>
        <strain evidence="3 4">PL171</strain>
    </source>
</reference>
<proteinExistence type="predicted"/>
<evidence type="ECO:0000313" key="3">
    <source>
        <dbReference type="EMBL" id="ORZ36320.1"/>
    </source>
</evidence>
<dbReference type="InterPro" id="IPR000008">
    <property type="entry name" value="C2_dom"/>
</dbReference>
<dbReference type="EMBL" id="MCFL01000017">
    <property type="protein sequence ID" value="ORZ36320.1"/>
    <property type="molecule type" value="Genomic_DNA"/>
</dbReference>
<dbReference type="OrthoDB" id="270970at2759"/>
<sequence length="217" mass="23169">MDLLSDTDAFVKLSVDLPIAHAERLHQARADAKRAAERAGLTDDGALGAEVHFARTATVTDSRAPVWHEQFDFAIHSVGGPLLVYLEVADEDSVTSHDVIGRGQVDLRSLFAAMEGEAGPLNADTLPPPPSAAPGAAEAGLTGGIKAARSVWVPLVGEHGESVGEVLLLVYYEPKTRLDRAKARVSQKVNEVKEKLTATVVNWITDWTAGQVKASFK</sequence>